<dbReference type="EMBL" id="JAUJEB010000004">
    <property type="protein sequence ID" value="MDN5213996.1"/>
    <property type="molecule type" value="Genomic_DNA"/>
</dbReference>
<dbReference type="GO" id="GO:0016798">
    <property type="term" value="F:hydrolase activity, acting on glycosyl bonds"/>
    <property type="evidence" value="ECO:0007669"/>
    <property type="project" value="UniProtKB-KW"/>
</dbReference>
<dbReference type="EC" id="3.2.1.-" evidence="7"/>
<dbReference type="PANTHER" id="PTHR12143:SF39">
    <property type="entry name" value="SECRETED PROTEIN"/>
    <property type="match status" value="1"/>
</dbReference>
<evidence type="ECO:0000256" key="4">
    <source>
        <dbReference type="SAM" id="SignalP"/>
    </source>
</evidence>
<dbReference type="Gene3D" id="3.30.2080.10">
    <property type="entry name" value="GH92 mannosidase domain"/>
    <property type="match status" value="1"/>
</dbReference>
<dbReference type="InterPro" id="IPR008928">
    <property type="entry name" value="6-hairpin_glycosidase_sf"/>
</dbReference>
<organism evidence="7 8">
    <name type="scientific">Agaribacillus aureus</name>
    <dbReference type="NCBI Taxonomy" id="3051825"/>
    <lineage>
        <taxon>Bacteria</taxon>
        <taxon>Pseudomonadati</taxon>
        <taxon>Bacteroidota</taxon>
        <taxon>Cytophagia</taxon>
        <taxon>Cytophagales</taxon>
        <taxon>Splendidivirgaceae</taxon>
        <taxon>Agaribacillus</taxon>
    </lineage>
</organism>
<dbReference type="InterPro" id="IPR014718">
    <property type="entry name" value="GH-type_carb-bd"/>
</dbReference>
<dbReference type="PANTHER" id="PTHR12143">
    <property type="entry name" value="PEPTIDE N-GLYCANASE PNGASE -RELATED"/>
    <property type="match status" value="1"/>
</dbReference>
<dbReference type="Pfam" id="PF07971">
    <property type="entry name" value="Glyco_hydro_92"/>
    <property type="match status" value="1"/>
</dbReference>
<dbReference type="Proteomes" id="UP001172083">
    <property type="component" value="Unassembled WGS sequence"/>
</dbReference>
<evidence type="ECO:0000256" key="3">
    <source>
        <dbReference type="ARBA" id="ARBA00022837"/>
    </source>
</evidence>
<feature type="domain" description="Glycosyl hydrolase family 92 N-terminal" evidence="6">
    <location>
        <begin position="26"/>
        <end position="282"/>
    </location>
</feature>
<keyword evidence="3" id="KW-0106">Calcium</keyword>
<dbReference type="InterPro" id="IPR050883">
    <property type="entry name" value="PNGase"/>
</dbReference>
<evidence type="ECO:0000256" key="1">
    <source>
        <dbReference type="ARBA" id="ARBA00001913"/>
    </source>
</evidence>
<dbReference type="InterPro" id="IPR041371">
    <property type="entry name" value="GH92_N"/>
</dbReference>
<gene>
    <name evidence="7" type="ORF">QQ020_18110</name>
</gene>
<keyword evidence="8" id="KW-1185">Reference proteome</keyword>
<dbReference type="NCBIfam" id="TIGR01180">
    <property type="entry name" value="aman2_put"/>
    <property type="match status" value="1"/>
</dbReference>
<keyword evidence="7" id="KW-0326">Glycosidase</keyword>
<proteinExistence type="predicted"/>
<comment type="caution">
    <text evidence="7">The sequence shown here is derived from an EMBL/GenBank/DDBJ whole genome shotgun (WGS) entry which is preliminary data.</text>
</comment>
<evidence type="ECO:0000259" key="5">
    <source>
        <dbReference type="Pfam" id="PF07971"/>
    </source>
</evidence>
<reference evidence="7" key="1">
    <citation type="submission" date="2023-06" db="EMBL/GenBank/DDBJ databases">
        <title>Genomic of Agaribacillus aureum.</title>
        <authorList>
            <person name="Wang G."/>
        </authorList>
    </citation>
    <scope>NUCLEOTIDE SEQUENCE</scope>
    <source>
        <strain evidence="7">BMA12</strain>
    </source>
</reference>
<keyword evidence="7" id="KW-0378">Hydrolase</keyword>
<dbReference type="SUPFAM" id="SSF48208">
    <property type="entry name" value="Six-hairpin glycosidases"/>
    <property type="match status" value="1"/>
</dbReference>
<comment type="subunit">
    <text evidence="2">Monomer.</text>
</comment>
<keyword evidence="4" id="KW-0732">Signal</keyword>
<dbReference type="Gene3D" id="1.20.1610.10">
    <property type="entry name" value="alpha-1,2-mannosidases domains"/>
    <property type="match status" value="1"/>
</dbReference>
<feature type="signal peptide" evidence="4">
    <location>
        <begin position="1"/>
        <end position="20"/>
    </location>
</feature>
<evidence type="ECO:0000313" key="7">
    <source>
        <dbReference type="EMBL" id="MDN5213996.1"/>
    </source>
</evidence>
<dbReference type="Pfam" id="PF17678">
    <property type="entry name" value="Glyco_hydro_92N"/>
    <property type="match status" value="1"/>
</dbReference>
<accession>A0ABT8LCB3</accession>
<dbReference type="Gene3D" id="1.20.1050.60">
    <property type="entry name" value="alpha-1,2-mannosidase"/>
    <property type="match status" value="1"/>
</dbReference>
<name>A0ABT8LCB3_9BACT</name>
<comment type="cofactor">
    <cofactor evidence="1">
        <name>Ca(2+)</name>
        <dbReference type="ChEBI" id="CHEBI:29108"/>
    </cofactor>
</comment>
<dbReference type="RefSeq" id="WP_346759334.1">
    <property type="nucleotide sequence ID" value="NZ_JAUJEB010000004.1"/>
</dbReference>
<dbReference type="Gene3D" id="2.70.98.10">
    <property type="match status" value="1"/>
</dbReference>
<evidence type="ECO:0000313" key="8">
    <source>
        <dbReference type="Proteomes" id="UP001172083"/>
    </source>
</evidence>
<dbReference type="InterPro" id="IPR012939">
    <property type="entry name" value="Glyco_hydro_92"/>
</dbReference>
<sequence length="754" mass="85731">MRNGYGILFLLLLFHLAVPAQEPVDFVNPFIGTSNYGATYPGPVRPWGMASVVPFNVAFKKGAENQFEKDSEWHSRPYVAENKFLTGYSHVNLSGVGCPELGSILLMPTHGQLELNPEHYGSTYQDEVATPGYYAHTLDKYSIKTELTATLRTGLSKYTFPQGQSHIILNLGLGLTNETGAALKILSETEVVGHKLIGTFCYNPEDVRPVYFAIKFSKPATNFGAWKKMPPFKGVEAEWTKYNDTIKPYPQFRYELAGDDIGAYFSFETENEEVVYAKVGISYVSIENARQNLQGEQPDFNFDKTRQDARLTWNNLLKRIKVDGGSKDDKTNFYSALYHTLIHPNILQDANGEYPLMEKYGTGNTSENRYTVFSLWDTYRNVHPFLSLVYPEVQSQMVKSMIAMYKESGWLPKWELLGMETSVMVGDPATPVIADTYLRGIRDFDIQTAYEAIKKSATAPDSVNKLRPGIGKYRTLGYIPENHYENVWGTVSTSLEYNIADWNLAQLAKALNKKEDYRNFLKQSASYRNYYDPSTGMLRPRMEKGEWLTPFNPKAGANFEPVIGFVEGNAWQYRFYVPHDIKNLIKMLGGKSRFIKELQLCFDDGNYDMANEPDITYPFLFNFVKGEEWRAQKMVNQLIHKHYFDGPAGLPGNDDTGTLSTWLLFSMLGIYPHCPGDMSYAIVSPTFDKVTIALNANYYPGKELTIEANKSSKNAIYIQNLEVNGQKYNRYFIDHDTLVKGAHLKFELTETRKP</sequence>
<evidence type="ECO:0000259" key="6">
    <source>
        <dbReference type="Pfam" id="PF17678"/>
    </source>
</evidence>
<dbReference type="InterPro" id="IPR005887">
    <property type="entry name" value="GH92_a_mannosidase_put"/>
</dbReference>
<feature type="chain" id="PRO_5046509380" evidence="4">
    <location>
        <begin position="21"/>
        <end position="754"/>
    </location>
</feature>
<feature type="domain" description="Glycosyl hydrolase family 92" evidence="5">
    <location>
        <begin position="288"/>
        <end position="749"/>
    </location>
</feature>
<evidence type="ECO:0000256" key="2">
    <source>
        <dbReference type="ARBA" id="ARBA00011245"/>
    </source>
</evidence>
<protein>
    <submittedName>
        <fullName evidence="7">GH92 family glycosyl hydrolase</fullName>
        <ecNumber evidence="7">3.2.1.-</ecNumber>
    </submittedName>
</protein>